<dbReference type="InterPro" id="IPR006521">
    <property type="entry name" value="Tail_protein_I"/>
</dbReference>
<evidence type="ECO:0000313" key="2">
    <source>
        <dbReference type="Proteomes" id="UP000262004"/>
    </source>
</evidence>
<organism evidence="1 2">
    <name type="scientific">Hydrogenophilus thermoluteolus</name>
    <name type="common">Pseudomonas hydrogenothermophila</name>
    <dbReference type="NCBI Taxonomy" id="297"/>
    <lineage>
        <taxon>Bacteria</taxon>
        <taxon>Pseudomonadati</taxon>
        <taxon>Pseudomonadota</taxon>
        <taxon>Hydrogenophilia</taxon>
        <taxon>Hydrogenophilales</taxon>
        <taxon>Hydrogenophilaceae</taxon>
        <taxon>Hydrogenophilus</taxon>
    </lineage>
</organism>
<dbReference type="KEGG" id="htl:HPTL_0984"/>
<dbReference type="AlphaFoldDB" id="A0A2Z6DXP1"/>
<dbReference type="RefSeq" id="WP_119335003.1">
    <property type="nucleotide sequence ID" value="NZ_AP018558.1"/>
</dbReference>
<gene>
    <name evidence="1" type="ORF">HPTL_0984</name>
</gene>
<dbReference type="EMBL" id="AP018558">
    <property type="protein sequence ID" value="BBD77251.1"/>
    <property type="molecule type" value="Genomic_DNA"/>
</dbReference>
<dbReference type="OrthoDB" id="90759at2"/>
<evidence type="ECO:0000313" key="1">
    <source>
        <dbReference type="EMBL" id="BBD77251.1"/>
    </source>
</evidence>
<reference evidence="1 2" key="1">
    <citation type="submission" date="2018-04" db="EMBL/GenBank/DDBJ databases">
        <title>Complete genome sequence of Hydrogenophilus thermoluteolus TH-1.</title>
        <authorList>
            <person name="Arai H."/>
        </authorList>
    </citation>
    <scope>NUCLEOTIDE SEQUENCE [LARGE SCALE GENOMIC DNA]</scope>
    <source>
        <strain evidence="1 2">TH-1</strain>
    </source>
</reference>
<sequence>MADRLAPDLLALDPRFGPLAEATQRIEALPLDGLLTYLIDTVPAHYLPELGRQFHIMPLEGWQFAATDAERRRLIRESIALHRRKGTPWSIRRMLEIAGFGAGLRISEGRVARRFDGTIFADGSEIYGGHSWAEFAIDVDLGDTAGLDAETSARIREIVEEWKPESRHLTRLAFHADTSDAAPSSEAAQTNASWSGASLRPWRRCYDGALFYDQGALLAYNGATRADGSSAYQGWTARGATWLAGAPESDTTLALIWTDTDRQQALPTYDGATQADGTTDYGDTAPVAQDAVMPITVTRHVRYDGRYRYGADNLFDGSARFDGARRYIAGRVASGNESFYLEAA</sequence>
<name>A0A2Z6DXP1_HYDTE</name>
<dbReference type="Proteomes" id="UP000262004">
    <property type="component" value="Chromosome"/>
</dbReference>
<keyword evidence="2" id="KW-1185">Reference proteome</keyword>
<proteinExistence type="predicted"/>
<dbReference type="Pfam" id="PF09684">
    <property type="entry name" value="Tail_P2_I"/>
    <property type="match status" value="1"/>
</dbReference>
<protein>
    <submittedName>
        <fullName evidence="1">Phage tail protein</fullName>
    </submittedName>
</protein>
<accession>A0A2Z6DXP1</accession>